<dbReference type="InterPro" id="IPR001594">
    <property type="entry name" value="Palmitoyltrfase_DHHC"/>
</dbReference>
<feature type="transmembrane region" description="Helical" evidence="10">
    <location>
        <begin position="236"/>
        <end position="258"/>
    </location>
</feature>
<evidence type="ECO:0000256" key="10">
    <source>
        <dbReference type="RuleBase" id="RU079119"/>
    </source>
</evidence>
<feature type="compositionally biased region" description="Basic residues" evidence="11">
    <location>
        <begin position="456"/>
        <end position="465"/>
    </location>
</feature>
<keyword evidence="2 10" id="KW-0808">Transferase</keyword>
<dbReference type="PANTHER" id="PTHR22883">
    <property type="entry name" value="ZINC FINGER DHHC DOMAIN CONTAINING PROTEIN"/>
    <property type="match status" value="1"/>
</dbReference>
<evidence type="ECO:0000256" key="7">
    <source>
        <dbReference type="ARBA" id="ARBA00023288"/>
    </source>
</evidence>
<keyword evidence="5 10" id="KW-0472">Membrane</keyword>
<dbReference type="RefSeq" id="XP_017021256.1">
    <property type="nucleotide sequence ID" value="XM_017165767.3"/>
</dbReference>
<dbReference type="AlphaFoldDB" id="A0A6P4IEM2"/>
<organism evidence="13 14">
    <name type="scientific">Drosophila kikkawai</name>
    <name type="common">Fruit fly</name>
    <dbReference type="NCBI Taxonomy" id="30033"/>
    <lineage>
        <taxon>Eukaryota</taxon>
        <taxon>Metazoa</taxon>
        <taxon>Ecdysozoa</taxon>
        <taxon>Arthropoda</taxon>
        <taxon>Hexapoda</taxon>
        <taxon>Insecta</taxon>
        <taxon>Pterygota</taxon>
        <taxon>Neoptera</taxon>
        <taxon>Endopterygota</taxon>
        <taxon>Diptera</taxon>
        <taxon>Brachycera</taxon>
        <taxon>Muscomorpha</taxon>
        <taxon>Ephydroidea</taxon>
        <taxon>Drosophilidae</taxon>
        <taxon>Drosophila</taxon>
        <taxon>Sophophora</taxon>
    </lineage>
</organism>
<evidence type="ECO:0000256" key="8">
    <source>
        <dbReference type="ARBA" id="ARBA00023315"/>
    </source>
</evidence>
<accession>A0A6P4IEM2</accession>
<proteinExistence type="inferred from homology"/>
<comment type="domain">
    <text evidence="10">The DHHC domain is required for palmitoyltransferase activity.</text>
</comment>
<comment type="catalytic activity">
    <reaction evidence="9 10">
        <text>L-cysteinyl-[protein] + hexadecanoyl-CoA = S-hexadecanoyl-L-cysteinyl-[protein] + CoA</text>
        <dbReference type="Rhea" id="RHEA:36683"/>
        <dbReference type="Rhea" id="RHEA-COMP:10131"/>
        <dbReference type="Rhea" id="RHEA-COMP:11032"/>
        <dbReference type="ChEBI" id="CHEBI:29950"/>
        <dbReference type="ChEBI" id="CHEBI:57287"/>
        <dbReference type="ChEBI" id="CHEBI:57379"/>
        <dbReference type="ChEBI" id="CHEBI:74151"/>
        <dbReference type="EC" id="2.3.1.225"/>
    </reaction>
</comment>
<feature type="region of interest" description="Disordered" evidence="11">
    <location>
        <begin position="449"/>
        <end position="473"/>
    </location>
</feature>
<evidence type="ECO:0000256" key="9">
    <source>
        <dbReference type="ARBA" id="ARBA00048048"/>
    </source>
</evidence>
<evidence type="ECO:0000256" key="4">
    <source>
        <dbReference type="ARBA" id="ARBA00022989"/>
    </source>
</evidence>
<feature type="region of interest" description="Disordered" evidence="11">
    <location>
        <begin position="689"/>
        <end position="713"/>
    </location>
</feature>
<keyword evidence="3 10" id="KW-0812">Transmembrane</keyword>
<dbReference type="GO" id="GO:0005794">
    <property type="term" value="C:Golgi apparatus"/>
    <property type="evidence" value="ECO:0007669"/>
    <property type="project" value="TreeGrafter"/>
</dbReference>
<dbReference type="Pfam" id="PF01529">
    <property type="entry name" value="DHHC"/>
    <property type="match status" value="1"/>
</dbReference>
<gene>
    <name evidence="14" type="primary">app</name>
</gene>
<keyword evidence="7" id="KW-0449">Lipoprotein</keyword>
<dbReference type="EC" id="2.3.1.225" evidence="10"/>
<evidence type="ECO:0000259" key="12">
    <source>
        <dbReference type="Pfam" id="PF01529"/>
    </source>
</evidence>
<evidence type="ECO:0000256" key="1">
    <source>
        <dbReference type="ARBA" id="ARBA00004127"/>
    </source>
</evidence>
<protein>
    <recommendedName>
        <fullName evidence="10">Palmitoyltransferase</fullName>
        <ecNumber evidence="10">2.3.1.225</ecNumber>
    </recommendedName>
</protein>
<feature type="transmembrane region" description="Helical" evidence="10">
    <location>
        <begin position="75"/>
        <end position="92"/>
    </location>
</feature>
<evidence type="ECO:0000256" key="3">
    <source>
        <dbReference type="ARBA" id="ARBA00022692"/>
    </source>
</evidence>
<evidence type="ECO:0000256" key="5">
    <source>
        <dbReference type="ARBA" id="ARBA00023136"/>
    </source>
</evidence>
<keyword evidence="8 10" id="KW-0012">Acyltransferase</keyword>
<dbReference type="InterPro" id="IPR039859">
    <property type="entry name" value="PFA4/ZDH16/20/ERF2-like"/>
</dbReference>
<keyword evidence="6" id="KW-0564">Palmitate</keyword>
<name>A0A6P4IEM2_DROKI</name>
<evidence type="ECO:0000256" key="11">
    <source>
        <dbReference type="SAM" id="MobiDB-lite"/>
    </source>
</evidence>
<dbReference type="GO" id="GO:0006612">
    <property type="term" value="P:protein targeting to membrane"/>
    <property type="evidence" value="ECO:0007669"/>
    <property type="project" value="TreeGrafter"/>
</dbReference>
<feature type="transmembrane region" description="Helical" evidence="10">
    <location>
        <begin position="191"/>
        <end position="216"/>
    </location>
</feature>
<feature type="transmembrane region" description="Helical" evidence="10">
    <location>
        <begin position="44"/>
        <end position="63"/>
    </location>
</feature>
<dbReference type="GO" id="GO:0019706">
    <property type="term" value="F:protein-cysteine S-palmitoyltransferase activity"/>
    <property type="evidence" value="ECO:0007669"/>
    <property type="project" value="UniProtKB-EC"/>
</dbReference>
<comment type="similarity">
    <text evidence="10">Belongs to the DHHC palmitoyltransferase family.</text>
</comment>
<evidence type="ECO:0000313" key="14">
    <source>
        <dbReference type="RefSeq" id="XP_017021256.1"/>
    </source>
</evidence>
<dbReference type="GO" id="GO:0005783">
    <property type="term" value="C:endoplasmic reticulum"/>
    <property type="evidence" value="ECO:0007669"/>
    <property type="project" value="TreeGrafter"/>
</dbReference>
<evidence type="ECO:0000256" key="6">
    <source>
        <dbReference type="ARBA" id="ARBA00023139"/>
    </source>
</evidence>
<comment type="subcellular location">
    <subcellularLocation>
        <location evidence="1">Endomembrane system</location>
        <topology evidence="1">Multi-pass membrane protein</topology>
    </subcellularLocation>
</comment>
<evidence type="ECO:0000256" key="2">
    <source>
        <dbReference type="ARBA" id="ARBA00022679"/>
    </source>
</evidence>
<evidence type="ECO:0000313" key="13">
    <source>
        <dbReference type="Proteomes" id="UP001652661"/>
    </source>
</evidence>
<feature type="domain" description="Palmitoyltransferase DHHC" evidence="12">
    <location>
        <begin position="145"/>
        <end position="270"/>
    </location>
</feature>
<keyword evidence="4 10" id="KW-1133">Transmembrane helix</keyword>
<keyword evidence="13" id="KW-1185">Reference proteome</keyword>
<reference evidence="14" key="1">
    <citation type="submission" date="2025-08" db="UniProtKB">
        <authorList>
            <consortium name="RefSeq"/>
        </authorList>
    </citation>
    <scope>IDENTIFICATION</scope>
    <source>
        <strain evidence="14">14028-0561.14</strain>
        <tissue evidence="14">Whole fly</tissue>
    </source>
</reference>
<dbReference type="PROSITE" id="PS50216">
    <property type="entry name" value="DHHC"/>
    <property type="match status" value="1"/>
</dbReference>
<dbReference type="OrthoDB" id="4096362at2759"/>
<dbReference type="PANTHER" id="PTHR22883:SF43">
    <property type="entry name" value="PALMITOYLTRANSFERASE APP"/>
    <property type="match status" value="1"/>
</dbReference>
<dbReference type="Proteomes" id="UP001652661">
    <property type="component" value="Chromosome 3L"/>
</dbReference>
<sequence length="713" mass="76974">MNLLCCCCCSNMAPNQRVTRKWELFAGRNKFYCDGLLMSAPHTGVFYLTCILITGTSALFFAFDCPFLAERINPVIPIVGAVLYFFTMSSLLRTTFTDPGVIPRASNDEAAYIEKQIEVPNSLNSPTYRPPPRTKEVLVKGQTVKLKYCFTCKIFRPPRASHCSLCDNCVDRFDHHCPWVGNCVGKRNYRFFYLFLVSLAFLAVFIFSCSVTHLVLLMKTEQEVFEVIKKAPFTVIVVFICFFSIWSVIGLAGFHTYLTTSDQTTNEDLKGSFSSKGGPRTQNPYSRGNICLNCCHILCGPMTPSLIDRRGIATDEFIQQMQHQSSPRHALSDVLSASHMVTTSQPMMGGGIGGAGGGISIGGAELKPRFYDESNPSSSTLEGNGAAATAAAGAINGHGNGHGLGHGNGFDHPPPSYDLVQNGNSNSLAQLVDNEIPLAQMDMPAYTHQTATQSRQYRHRHHKQRQISNGGTVSYENQLATASSEDELDDPDVVVVGSPEVVAAVAAIASNKARDLRNRSGSYSNLFDADFEAALVNSTLVDNHVRGGEPSATVSGKPSAGAALLAAAMSGKATENMYSNVPPGGVSNAPQDATLHVYSNIIDERKQQQQQQQQRDQVNNVLSSTLLCDDLDLDDPVSAASFVASHSQRKSAGDGAEQVKSAERLRMLHDTTMIDTALDLDSLDGSSMGNSSQSCLVKSSGKPSAASSNNPIV</sequence>